<evidence type="ECO:0000256" key="2">
    <source>
        <dbReference type="ARBA" id="ARBA00022692"/>
    </source>
</evidence>
<evidence type="ECO:0000313" key="8">
    <source>
        <dbReference type="Proteomes" id="UP000596049"/>
    </source>
</evidence>
<feature type="transmembrane region" description="Helical" evidence="5">
    <location>
        <begin position="174"/>
        <end position="191"/>
    </location>
</feature>
<evidence type="ECO:0000313" key="7">
    <source>
        <dbReference type="EMBL" id="QQP13702.1"/>
    </source>
</evidence>
<keyword evidence="3 5" id="KW-1133">Transmembrane helix</keyword>
<feature type="transmembrane region" description="Helical" evidence="5">
    <location>
        <begin position="232"/>
        <end position="253"/>
    </location>
</feature>
<evidence type="ECO:0000259" key="6">
    <source>
        <dbReference type="Pfam" id="PF04932"/>
    </source>
</evidence>
<feature type="transmembrane region" description="Helical" evidence="5">
    <location>
        <begin position="118"/>
        <end position="139"/>
    </location>
</feature>
<feature type="domain" description="O-antigen ligase-related" evidence="6">
    <location>
        <begin position="196"/>
        <end position="331"/>
    </location>
</feature>
<reference evidence="7 8" key="1">
    <citation type="submission" date="2020-01" db="EMBL/GenBank/DDBJ databases">
        <authorList>
            <person name="Liu G."/>
            <person name="Liu B."/>
        </authorList>
    </citation>
    <scope>NUCLEOTIDE SEQUENCE [LARGE SCALE GENOMIC DNA]</scope>
    <source>
        <strain evidence="7 8">FJAT-51161</strain>
    </source>
</reference>
<keyword evidence="2 5" id="KW-0812">Transmembrane</keyword>
<evidence type="ECO:0000256" key="1">
    <source>
        <dbReference type="ARBA" id="ARBA00004141"/>
    </source>
</evidence>
<keyword evidence="8" id="KW-1185">Reference proteome</keyword>
<feature type="transmembrane region" description="Helical" evidence="5">
    <location>
        <begin position="315"/>
        <end position="339"/>
    </location>
</feature>
<dbReference type="InterPro" id="IPR007016">
    <property type="entry name" value="O-antigen_ligase-rel_domated"/>
</dbReference>
<organism evidence="7 8">
    <name type="scientific">Lysinibacillus agricola</name>
    <dbReference type="NCBI Taxonomy" id="2590012"/>
    <lineage>
        <taxon>Bacteria</taxon>
        <taxon>Bacillati</taxon>
        <taxon>Bacillota</taxon>
        <taxon>Bacilli</taxon>
        <taxon>Bacillales</taxon>
        <taxon>Bacillaceae</taxon>
        <taxon>Lysinibacillus</taxon>
    </lineage>
</organism>
<evidence type="ECO:0000256" key="4">
    <source>
        <dbReference type="ARBA" id="ARBA00023136"/>
    </source>
</evidence>
<protein>
    <recommendedName>
        <fullName evidence="6">O-antigen ligase-related domain-containing protein</fullName>
    </recommendedName>
</protein>
<evidence type="ECO:0000256" key="5">
    <source>
        <dbReference type="SAM" id="Phobius"/>
    </source>
</evidence>
<feature type="transmembrane region" description="Helical" evidence="5">
    <location>
        <begin position="12"/>
        <end position="31"/>
    </location>
</feature>
<dbReference type="Pfam" id="PF04932">
    <property type="entry name" value="Wzy_C"/>
    <property type="match status" value="1"/>
</dbReference>
<keyword evidence="4 5" id="KW-0472">Membrane</keyword>
<comment type="subcellular location">
    <subcellularLocation>
        <location evidence="1">Membrane</location>
        <topology evidence="1">Multi-pass membrane protein</topology>
    </subcellularLocation>
</comment>
<name>A0ABX7AW20_9BACI</name>
<feature type="transmembrane region" description="Helical" evidence="5">
    <location>
        <begin position="37"/>
        <end position="54"/>
    </location>
</feature>
<evidence type="ECO:0000256" key="3">
    <source>
        <dbReference type="ARBA" id="ARBA00022989"/>
    </source>
</evidence>
<feature type="transmembrane region" description="Helical" evidence="5">
    <location>
        <begin position="92"/>
        <end position="111"/>
    </location>
</feature>
<feature type="transmembrane region" description="Helical" evidence="5">
    <location>
        <begin position="345"/>
        <end position="378"/>
    </location>
</feature>
<sequence>MDQNKKEHNIMLDYTSCIILFFTMILAPYSFIGFLSMSSFILIMFSFLVVFFTKKFIFNKYIVFLFTGHVLLSLFVIYFTPFNIGMYSMYKSIIASTVILFCTMQLIRFITERTLVIVSYYFVAITGIFLLYQVVWISAGKIPFDGQLFSNLASGYEWATSVTYRRPNVLFSEPSYFAIFLLPILGLYLNNGKIIASLICLICLFVSTSSLGILGGVLIFTFYIIKNKKYKLAFQISTFTILGGILLAFLLDWQWIFTDNMRKISNINDESGMRLVGYIDYFFELPFPNQLIGVGFHQLANYFRGYDLYNYSNSFVLLLINHGIIGLLLFIVAMVFLFFKSNGKGQLLIFLFLIIAAVDGIIYGGNFFYVLTFIMLNFHKKEGSMQRKISTYNKQISYQKNMFEA</sequence>
<gene>
    <name evidence="7" type="ORF">FJQ98_06525</name>
</gene>
<proteinExistence type="predicted"/>
<feature type="transmembrane region" description="Helical" evidence="5">
    <location>
        <begin position="61"/>
        <end position="80"/>
    </location>
</feature>
<dbReference type="EMBL" id="CP067341">
    <property type="protein sequence ID" value="QQP13702.1"/>
    <property type="molecule type" value="Genomic_DNA"/>
</dbReference>
<dbReference type="Proteomes" id="UP000596049">
    <property type="component" value="Chromosome"/>
</dbReference>
<accession>A0ABX7AW20</accession>
<feature type="transmembrane region" description="Helical" evidence="5">
    <location>
        <begin position="198"/>
        <end position="226"/>
    </location>
</feature>
<dbReference type="RefSeq" id="WP_053594279.1">
    <property type="nucleotide sequence ID" value="NZ_CP067341.1"/>
</dbReference>